<keyword evidence="3" id="KW-1185">Reference proteome</keyword>
<dbReference type="Proteomes" id="UP000689195">
    <property type="component" value="Unassembled WGS sequence"/>
</dbReference>
<dbReference type="OrthoDB" id="293333at2759"/>
<name>A0A8S1S348_9CILI</name>
<feature type="transmembrane region" description="Helical" evidence="1">
    <location>
        <begin position="108"/>
        <end position="130"/>
    </location>
</feature>
<evidence type="ECO:0008006" key="4">
    <source>
        <dbReference type="Google" id="ProtNLM"/>
    </source>
</evidence>
<protein>
    <recommendedName>
        <fullName evidence="4">Transmembrane protein</fullName>
    </recommendedName>
</protein>
<evidence type="ECO:0000313" key="3">
    <source>
        <dbReference type="Proteomes" id="UP000689195"/>
    </source>
</evidence>
<keyword evidence="1" id="KW-0812">Transmembrane</keyword>
<sequence>MVYVRELKNFYQQDLIDLFQQSNCLLKDKQFLQKFSLNITLILICLAHVSNQLQIREMYRFYQRIRLIIIQVQQQNKKEEKHQIIDQQKKNQNNICQKNGFFNQVKYLYQYLIMLLLLFNVILKIFNIIIDLNHPDPPSFRKLNVNLSQERLCIIQFRAFRTMQVITDNRNNFLLTRVNKEFYQRAYSMLYKCLKQDLVAITICPEIIIQYSSFPLYQQLEMSTFFLIFYNIPYRLMLFLGIPEISQFFAQLMNILKTPLINQFGSILIFPNFF</sequence>
<dbReference type="AlphaFoldDB" id="A0A8S1S348"/>
<organism evidence="2 3">
    <name type="scientific">Paramecium pentaurelia</name>
    <dbReference type="NCBI Taxonomy" id="43138"/>
    <lineage>
        <taxon>Eukaryota</taxon>
        <taxon>Sar</taxon>
        <taxon>Alveolata</taxon>
        <taxon>Ciliophora</taxon>
        <taxon>Intramacronucleata</taxon>
        <taxon>Oligohymenophorea</taxon>
        <taxon>Peniculida</taxon>
        <taxon>Parameciidae</taxon>
        <taxon>Paramecium</taxon>
    </lineage>
</organism>
<accession>A0A8S1S348</accession>
<dbReference type="EMBL" id="CAJJDO010000003">
    <property type="protein sequence ID" value="CAD8134626.1"/>
    <property type="molecule type" value="Genomic_DNA"/>
</dbReference>
<reference evidence="2" key="1">
    <citation type="submission" date="2021-01" db="EMBL/GenBank/DDBJ databases">
        <authorList>
            <consortium name="Genoscope - CEA"/>
            <person name="William W."/>
        </authorList>
    </citation>
    <scope>NUCLEOTIDE SEQUENCE</scope>
</reference>
<keyword evidence="1" id="KW-1133">Transmembrane helix</keyword>
<gene>
    <name evidence="2" type="ORF">PPENT_87.1.T0030401</name>
</gene>
<comment type="caution">
    <text evidence="2">The sequence shown here is derived from an EMBL/GenBank/DDBJ whole genome shotgun (WGS) entry which is preliminary data.</text>
</comment>
<evidence type="ECO:0000313" key="2">
    <source>
        <dbReference type="EMBL" id="CAD8134626.1"/>
    </source>
</evidence>
<keyword evidence="1" id="KW-0472">Membrane</keyword>
<proteinExistence type="predicted"/>
<evidence type="ECO:0000256" key="1">
    <source>
        <dbReference type="SAM" id="Phobius"/>
    </source>
</evidence>